<dbReference type="Gene3D" id="3.40.50.620">
    <property type="entry name" value="HUPs"/>
    <property type="match status" value="1"/>
</dbReference>
<feature type="domain" description="UspA" evidence="2">
    <location>
        <begin position="3"/>
        <end position="142"/>
    </location>
</feature>
<dbReference type="InterPro" id="IPR006016">
    <property type="entry name" value="UspA"/>
</dbReference>
<dbReference type="Proteomes" id="UP001167919">
    <property type="component" value="Unassembled WGS sequence"/>
</dbReference>
<dbReference type="SUPFAM" id="SSF52402">
    <property type="entry name" value="Adenine nucleotide alpha hydrolases-like"/>
    <property type="match status" value="1"/>
</dbReference>
<gene>
    <name evidence="3" type="ORF">EVC35_02690</name>
</gene>
<dbReference type="AlphaFoldDB" id="A0AAJ1VN81"/>
<evidence type="ECO:0000313" key="4">
    <source>
        <dbReference type="Proteomes" id="UP001167919"/>
    </source>
</evidence>
<dbReference type="PRINTS" id="PR01438">
    <property type="entry name" value="UNVRSLSTRESS"/>
</dbReference>
<sequence>MAYKKILVGIDGSAQSDKAFETASALATALSASLSLIWVVNRDRGMDSSFGVSEDFYQDQYHQVKDKLAPYIEKAKKLNIDVTGEALIGNVKLILARDYPAEHGIDLIVLGNTGLNAIEKLVIGSHTSYVIRNSAVDVLIVK</sequence>
<dbReference type="InterPro" id="IPR006015">
    <property type="entry name" value="Universal_stress_UspA"/>
</dbReference>
<dbReference type="PANTHER" id="PTHR46268:SF6">
    <property type="entry name" value="UNIVERSAL STRESS PROTEIN UP12"/>
    <property type="match status" value="1"/>
</dbReference>
<name>A0AAJ1VN81_9LACO</name>
<proteinExistence type="inferred from homology"/>
<accession>A0AAJ1VN81</accession>
<protein>
    <submittedName>
        <fullName evidence="3">Universal stress protein</fullName>
    </submittedName>
</protein>
<evidence type="ECO:0000259" key="2">
    <source>
        <dbReference type="Pfam" id="PF00582"/>
    </source>
</evidence>
<dbReference type="EMBL" id="SDWY01000001">
    <property type="protein sequence ID" value="MDN6899914.1"/>
    <property type="molecule type" value="Genomic_DNA"/>
</dbReference>
<dbReference type="InterPro" id="IPR014729">
    <property type="entry name" value="Rossmann-like_a/b/a_fold"/>
</dbReference>
<comment type="similarity">
    <text evidence="1">Belongs to the universal stress protein A family.</text>
</comment>
<dbReference type="Pfam" id="PF00582">
    <property type="entry name" value="Usp"/>
    <property type="match status" value="1"/>
</dbReference>
<evidence type="ECO:0000256" key="1">
    <source>
        <dbReference type="ARBA" id="ARBA00008791"/>
    </source>
</evidence>
<dbReference type="PANTHER" id="PTHR46268">
    <property type="entry name" value="STRESS RESPONSE PROTEIN NHAX"/>
    <property type="match status" value="1"/>
</dbReference>
<evidence type="ECO:0000313" key="3">
    <source>
        <dbReference type="EMBL" id="MDN6899914.1"/>
    </source>
</evidence>
<comment type="caution">
    <text evidence="3">The sequence shown here is derived from an EMBL/GenBank/DDBJ whole genome shotgun (WGS) entry which is preliminary data.</text>
</comment>
<organism evidence="3 4">
    <name type="scientific">Oenococcus sicerae</name>
    <dbReference type="NCBI Taxonomy" id="2203724"/>
    <lineage>
        <taxon>Bacteria</taxon>
        <taxon>Bacillati</taxon>
        <taxon>Bacillota</taxon>
        <taxon>Bacilli</taxon>
        <taxon>Lactobacillales</taxon>
        <taxon>Lactobacillaceae</taxon>
        <taxon>Oenococcus</taxon>
    </lineage>
</organism>
<reference evidence="3" key="1">
    <citation type="submission" date="2019-01" db="EMBL/GenBank/DDBJ databases">
        <title>Oenococcus sicerae UCMA17102.</title>
        <authorList>
            <person name="Cousin F.J."/>
            <person name="Le Guellec R."/>
            <person name="Cretenet M."/>
        </authorList>
    </citation>
    <scope>NUCLEOTIDE SEQUENCE</scope>
    <source>
        <strain evidence="3">UCMA17102</strain>
    </source>
</reference>
<dbReference type="RefSeq" id="WP_301711008.1">
    <property type="nucleotide sequence ID" value="NZ_SDWY01000001.1"/>
</dbReference>
<dbReference type="CDD" id="cd00293">
    <property type="entry name" value="USP-like"/>
    <property type="match status" value="1"/>
</dbReference>